<accession>A0ABS9TSF1</accession>
<evidence type="ECO:0000256" key="5">
    <source>
        <dbReference type="ARBA" id="ARBA00023284"/>
    </source>
</evidence>
<proteinExistence type="predicted"/>
<dbReference type="PANTHER" id="PTHR42852:SF6">
    <property type="entry name" value="THIOL:DISULFIDE INTERCHANGE PROTEIN DSBE"/>
    <property type="match status" value="1"/>
</dbReference>
<dbReference type="Gene3D" id="3.40.30.10">
    <property type="entry name" value="Glutaredoxin"/>
    <property type="match status" value="1"/>
</dbReference>
<dbReference type="EMBL" id="JAKXMK010000043">
    <property type="protein sequence ID" value="MCH6171442.1"/>
    <property type="molecule type" value="Genomic_DNA"/>
</dbReference>
<dbReference type="InterPro" id="IPR013766">
    <property type="entry name" value="Thioredoxin_domain"/>
</dbReference>
<keyword evidence="2" id="KW-0201">Cytochrome c-type biogenesis</keyword>
<keyword evidence="9" id="KW-1185">Reference proteome</keyword>
<protein>
    <submittedName>
        <fullName evidence="8">TlpA family protein disulfide reductase</fullName>
    </submittedName>
</protein>
<dbReference type="PANTHER" id="PTHR42852">
    <property type="entry name" value="THIOL:DISULFIDE INTERCHANGE PROTEIN DSBE"/>
    <property type="match status" value="1"/>
</dbReference>
<evidence type="ECO:0000259" key="7">
    <source>
        <dbReference type="PROSITE" id="PS51352"/>
    </source>
</evidence>
<dbReference type="InterPro" id="IPR050553">
    <property type="entry name" value="Thioredoxin_ResA/DsbE_sf"/>
</dbReference>
<feature type="domain" description="Thioredoxin" evidence="7">
    <location>
        <begin position="34"/>
        <end position="190"/>
    </location>
</feature>
<evidence type="ECO:0000256" key="4">
    <source>
        <dbReference type="ARBA" id="ARBA00023157"/>
    </source>
</evidence>
<keyword evidence="6" id="KW-0732">Signal</keyword>
<dbReference type="InterPro" id="IPR017937">
    <property type="entry name" value="Thioredoxin_CS"/>
</dbReference>
<evidence type="ECO:0000256" key="6">
    <source>
        <dbReference type="SAM" id="SignalP"/>
    </source>
</evidence>
<dbReference type="CDD" id="cd02966">
    <property type="entry name" value="TlpA_like_family"/>
    <property type="match status" value="1"/>
</dbReference>
<gene>
    <name evidence="8" type="ORF">MMF94_37605</name>
</gene>
<dbReference type="Proteomes" id="UP001299970">
    <property type="component" value="Unassembled WGS sequence"/>
</dbReference>
<evidence type="ECO:0000256" key="3">
    <source>
        <dbReference type="ARBA" id="ARBA00022968"/>
    </source>
</evidence>
<evidence type="ECO:0000313" key="9">
    <source>
        <dbReference type="Proteomes" id="UP001299970"/>
    </source>
</evidence>
<sequence>MVHRGGLCVAAALLLIGCGTGTDAVAVGDSFEFVAPGGQTTIFYDPPASRGRAGEMSAKSVTEPGERISLSDFAGQVVVVNIWGSWCGPCREEAPALQEVHDIARPSGVTVLGVAVRDDQQAAADFMRNWNLTYPSLFDQPGRTLAAFRGFPRNTIPSTLVLDRSHRVAAVFLTTVRASELLSVVQRVASEPA</sequence>
<feature type="signal peptide" evidence="6">
    <location>
        <begin position="1"/>
        <end position="24"/>
    </location>
</feature>
<evidence type="ECO:0000256" key="2">
    <source>
        <dbReference type="ARBA" id="ARBA00022748"/>
    </source>
</evidence>
<keyword evidence="5" id="KW-0676">Redox-active center</keyword>
<dbReference type="PROSITE" id="PS51257">
    <property type="entry name" value="PROKAR_LIPOPROTEIN"/>
    <property type="match status" value="1"/>
</dbReference>
<dbReference type="PROSITE" id="PS51352">
    <property type="entry name" value="THIOREDOXIN_2"/>
    <property type="match status" value="1"/>
</dbReference>
<evidence type="ECO:0000313" key="8">
    <source>
        <dbReference type="EMBL" id="MCH6171442.1"/>
    </source>
</evidence>
<name>A0ABS9TSF1_9PSEU</name>
<evidence type="ECO:0000256" key="1">
    <source>
        <dbReference type="ARBA" id="ARBA00004196"/>
    </source>
</evidence>
<comment type="subcellular location">
    <subcellularLocation>
        <location evidence="1">Cell envelope</location>
    </subcellularLocation>
</comment>
<reference evidence="8 9" key="1">
    <citation type="submission" date="2022-03" db="EMBL/GenBank/DDBJ databases">
        <title>Pseudonocardia alaer sp. nov., a novel actinomycete isolated from reed forest soil.</title>
        <authorList>
            <person name="Wang L."/>
        </authorList>
    </citation>
    <scope>NUCLEOTIDE SEQUENCE [LARGE SCALE GENOMIC DNA]</scope>
    <source>
        <strain evidence="8 9">Y-16303</strain>
    </source>
</reference>
<comment type="caution">
    <text evidence="8">The sequence shown here is derived from an EMBL/GenBank/DDBJ whole genome shotgun (WGS) entry which is preliminary data.</text>
</comment>
<dbReference type="PROSITE" id="PS00194">
    <property type="entry name" value="THIOREDOXIN_1"/>
    <property type="match status" value="1"/>
</dbReference>
<organism evidence="8 9">
    <name type="scientific">Pseudonocardia alaniniphila</name>
    <dbReference type="NCBI Taxonomy" id="75291"/>
    <lineage>
        <taxon>Bacteria</taxon>
        <taxon>Bacillati</taxon>
        <taxon>Actinomycetota</taxon>
        <taxon>Actinomycetes</taxon>
        <taxon>Pseudonocardiales</taxon>
        <taxon>Pseudonocardiaceae</taxon>
        <taxon>Pseudonocardia</taxon>
    </lineage>
</organism>
<keyword evidence="3" id="KW-0735">Signal-anchor</keyword>
<dbReference type="InterPro" id="IPR000866">
    <property type="entry name" value="AhpC/TSA"/>
</dbReference>
<dbReference type="SUPFAM" id="SSF52833">
    <property type="entry name" value="Thioredoxin-like"/>
    <property type="match status" value="1"/>
</dbReference>
<keyword evidence="4" id="KW-1015">Disulfide bond</keyword>
<keyword evidence="3" id="KW-0812">Transmembrane</keyword>
<feature type="chain" id="PRO_5047253630" evidence="6">
    <location>
        <begin position="25"/>
        <end position="193"/>
    </location>
</feature>
<dbReference type="InterPro" id="IPR036249">
    <property type="entry name" value="Thioredoxin-like_sf"/>
</dbReference>
<dbReference type="Pfam" id="PF00578">
    <property type="entry name" value="AhpC-TSA"/>
    <property type="match status" value="1"/>
</dbReference>